<dbReference type="OMA" id="TGREMSW"/>
<evidence type="ECO:0000313" key="9">
    <source>
        <dbReference type="Proteomes" id="UP000694545"/>
    </source>
</evidence>
<comment type="similarity">
    <text evidence="2">Belongs to the RFamide neuropeptide family.</text>
</comment>
<name>A0A8D2KTZ3_VARKO</name>
<evidence type="ECO:0000256" key="3">
    <source>
        <dbReference type="ARBA" id="ARBA00022525"/>
    </source>
</evidence>
<dbReference type="AlphaFoldDB" id="A0A8D2KTZ3"/>
<dbReference type="OrthoDB" id="9831857at2759"/>
<gene>
    <name evidence="8" type="primary">QRFP</name>
</gene>
<dbReference type="Ensembl" id="ENSVKKT00000007203.1">
    <property type="protein sequence ID" value="ENSVKKP00000007020.1"/>
    <property type="gene ID" value="ENSVKKG00000005071.1"/>
</dbReference>
<keyword evidence="9" id="KW-1185">Reference proteome</keyword>
<evidence type="ECO:0000313" key="8">
    <source>
        <dbReference type="Ensembl" id="ENSVKKP00000007020.1"/>
    </source>
</evidence>
<dbReference type="PANTHER" id="PTHR36476">
    <property type="entry name" value="OREXIGENIC NEUROPEPTIDE QRFP"/>
    <property type="match status" value="1"/>
</dbReference>
<evidence type="ECO:0000256" key="6">
    <source>
        <dbReference type="SAM" id="MobiDB-lite"/>
    </source>
</evidence>
<keyword evidence="5" id="KW-0527">Neuropeptide</keyword>
<organism evidence="8 9">
    <name type="scientific">Varanus komodoensis</name>
    <name type="common">Komodo dragon</name>
    <dbReference type="NCBI Taxonomy" id="61221"/>
    <lineage>
        <taxon>Eukaryota</taxon>
        <taxon>Metazoa</taxon>
        <taxon>Chordata</taxon>
        <taxon>Craniata</taxon>
        <taxon>Vertebrata</taxon>
        <taxon>Euteleostomi</taxon>
        <taxon>Lepidosauria</taxon>
        <taxon>Squamata</taxon>
        <taxon>Bifurcata</taxon>
        <taxon>Unidentata</taxon>
        <taxon>Episquamata</taxon>
        <taxon>Toxicofera</taxon>
        <taxon>Anguimorpha</taxon>
        <taxon>Paleoanguimorpha</taxon>
        <taxon>Varanoidea</taxon>
        <taxon>Varanidae</taxon>
        <taxon>Varanus</taxon>
    </lineage>
</organism>
<evidence type="ECO:0000256" key="4">
    <source>
        <dbReference type="ARBA" id="ARBA00022815"/>
    </source>
</evidence>
<feature type="chain" id="PRO_5034666208" evidence="7">
    <location>
        <begin position="25"/>
        <end position="146"/>
    </location>
</feature>
<dbReference type="GO" id="GO:0005576">
    <property type="term" value="C:extracellular region"/>
    <property type="evidence" value="ECO:0007669"/>
    <property type="project" value="UniProtKB-SubCell"/>
</dbReference>
<dbReference type="GO" id="GO:0031854">
    <property type="term" value="F:orexigenic neuropeptide QRFP receptor binding"/>
    <property type="evidence" value="ECO:0007669"/>
    <property type="project" value="InterPro"/>
</dbReference>
<proteinExistence type="inferred from homology"/>
<dbReference type="GO" id="GO:0007218">
    <property type="term" value="P:neuropeptide signaling pathway"/>
    <property type="evidence" value="ECO:0007669"/>
    <property type="project" value="UniProtKB-KW"/>
</dbReference>
<dbReference type="PROSITE" id="PS51257">
    <property type="entry name" value="PROKAR_LIPOPROTEIN"/>
    <property type="match status" value="1"/>
</dbReference>
<feature type="compositionally biased region" description="Basic and acidic residues" evidence="6">
    <location>
        <begin position="88"/>
        <end position="97"/>
    </location>
</feature>
<comment type="subcellular location">
    <subcellularLocation>
        <location evidence="1">Secreted</location>
    </subcellularLocation>
</comment>
<protein>
    <submittedName>
        <fullName evidence="8">Pyroglutamylated RFamide peptide</fullName>
    </submittedName>
</protein>
<dbReference type="InterPro" id="IPR024565">
    <property type="entry name" value="P518"/>
</dbReference>
<evidence type="ECO:0000256" key="5">
    <source>
        <dbReference type="ARBA" id="ARBA00023320"/>
    </source>
</evidence>
<evidence type="ECO:0000256" key="2">
    <source>
        <dbReference type="ARBA" id="ARBA00005516"/>
    </source>
</evidence>
<keyword evidence="3" id="KW-0964">Secreted</keyword>
<dbReference type="Pfam" id="PF11109">
    <property type="entry name" value="RFamide_26RFa"/>
    <property type="match status" value="1"/>
</dbReference>
<dbReference type="Proteomes" id="UP000694545">
    <property type="component" value="Unplaced"/>
</dbReference>
<reference evidence="8" key="1">
    <citation type="submission" date="2025-08" db="UniProtKB">
        <authorList>
            <consortium name="Ensembl"/>
        </authorList>
    </citation>
    <scope>IDENTIFICATION</scope>
</reference>
<feature type="signal peptide" evidence="7">
    <location>
        <begin position="1"/>
        <end position="24"/>
    </location>
</feature>
<evidence type="ECO:0000256" key="1">
    <source>
        <dbReference type="ARBA" id="ARBA00004613"/>
    </source>
</evidence>
<feature type="region of interest" description="Disordered" evidence="6">
    <location>
        <begin position="36"/>
        <end position="63"/>
    </location>
</feature>
<keyword evidence="7" id="KW-0732">Signal</keyword>
<accession>A0A8D2KTZ3</accession>
<sequence>MKISCPFSCCLLLGFGACFPPGEGCELRCPGGGEFQVMEEPPSPLGEAEGPKRRRSPEDPNGPLFGIAQGLQKGFRKERAGIQFRFGRRPDGPRDESEAASFLPRQDGQKRGTTLGSLAEELNGYNRKKGGFSFRFGRGRRRDTFV</sequence>
<feature type="region of interest" description="Disordered" evidence="6">
    <location>
        <begin position="84"/>
        <end position="112"/>
    </location>
</feature>
<reference evidence="8" key="2">
    <citation type="submission" date="2025-09" db="UniProtKB">
        <authorList>
            <consortium name="Ensembl"/>
        </authorList>
    </citation>
    <scope>IDENTIFICATION</scope>
</reference>
<dbReference type="PANTHER" id="PTHR36476:SF1">
    <property type="entry name" value="OREXIGENIC NEUROPEPTIDE QRFP"/>
    <property type="match status" value="1"/>
</dbReference>
<evidence type="ECO:0000256" key="7">
    <source>
        <dbReference type="SAM" id="SignalP"/>
    </source>
</evidence>
<keyword evidence="4" id="KW-0027">Amidation</keyword>
<dbReference type="GO" id="GO:0005184">
    <property type="term" value="F:neuropeptide hormone activity"/>
    <property type="evidence" value="ECO:0007669"/>
    <property type="project" value="TreeGrafter"/>
</dbReference>